<proteinExistence type="predicted"/>
<dbReference type="PROSITE" id="PS50943">
    <property type="entry name" value="HTH_CROC1"/>
    <property type="match status" value="1"/>
</dbReference>
<gene>
    <name evidence="2" type="ORF">HF838_17570</name>
</gene>
<organism evidence="2 3">
    <name type="scientific">Aneurinibacillus aneurinilyticus</name>
    <name type="common">Bacillus aneurinolyticus</name>
    <dbReference type="NCBI Taxonomy" id="1391"/>
    <lineage>
        <taxon>Bacteria</taxon>
        <taxon>Bacillati</taxon>
        <taxon>Bacillota</taxon>
        <taxon>Bacilli</taxon>
        <taxon>Bacillales</taxon>
        <taxon>Paenibacillaceae</taxon>
        <taxon>Aneurinibacillus group</taxon>
        <taxon>Aneurinibacillus</taxon>
    </lineage>
</organism>
<dbReference type="CDD" id="cd00093">
    <property type="entry name" value="HTH_XRE"/>
    <property type="match status" value="1"/>
</dbReference>
<reference evidence="2 3" key="1">
    <citation type="submission" date="2020-04" db="EMBL/GenBank/DDBJ databases">
        <authorList>
            <person name="Hitch T.C.A."/>
            <person name="Wylensek D."/>
            <person name="Clavel T."/>
        </authorList>
    </citation>
    <scope>NUCLEOTIDE SEQUENCE [LARGE SCALE GENOMIC DNA]</scope>
    <source>
        <strain evidence="2 3">WB01_D5_05</strain>
    </source>
</reference>
<dbReference type="GO" id="GO:0003677">
    <property type="term" value="F:DNA binding"/>
    <property type="evidence" value="ECO:0007669"/>
    <property type="project" value="InterPro"/>
</dbReference>
<comment type="caution">
    <text evidence="2">The sequence shown here is derived from an EMBL/GenBank/DDBJ whole genome shotgun (WGS) entry which is preliminary data.</text>
</comment>
<evidence type="ECO:0000313" key="3">
    <source>
        <dbReference type="Proteomes" id="UP000561326"/>
    </source>
</evidence>
<dbReference type="Gene3D" id="1.10.260.40">
    <property type="entry name" value="lambda repressor-like DNA-binding domains"/>
    <property type="match status" value="1"/>
</dbReference>
<sequence>MCKVKAGKCLLRKVLRRYGMRQQDLADRLNMSTAQVSRYSNGKQGMTLDTAVSIARAIGCRVEDLYEWIPSD</sequence>
<dbReference type="Proteomes" id="UP000561326">
    <property type="component" value="Unassembled WGS sequence"/>
</dbReference>
<dbReference type="SUPFAM" id="SSF47413">
    <property type="entry name" value="lambda repressor-like DNA-binding domains"/>
    <property type="match status" value="1"/>
</dbReference>
<evidence type="ECO:0000259" key="1">
    <source>
        <dbReference type="PROSITE" id="PS50943"/>
    </source>
</evidence>
<evidence type="ECO:0000313" key="2">
    <source>
        <dbReference type="EMBL" id="NMF00045.1"/>
    </source>
</evidence>
<dbReference type="RefSeq" id="WP_168975916.1">
    <property type="nucleotide sequence ID" value="NZ_CAMJCG010000016.1"/>
</dbReference>
<dbReference type="AlphaFoldDB" id="A0A848CRF5"/>
<feature type="domain" description="HTH cro/C1-type" evidence="1">
    <location>
        <begin position="11"/>
        <end position="65"/>
    </location>
</feature>
<dbReference type="Pfam" id="PF13443">
    <property type="entry name" value="HTH_26"/>
    <property type="match status" value="1"/>
</dbReference>
<accession>A0A848CRF5</accession>
<dbReference type="InterPro" id="IPR001387">
    <property type="entry name" value="Cro/C1-type_HTH"/>
</dbReference>
<dbReference type="SMART" id="SM00530">
    <property type="entry name" value="HTH_XRE"/>
    <property type="match status" value="1"/>
</dbReference>
<name>A0A848CRF5_ANEAE</name>
<dbReference type="InterPro" id="IPR010982">
    <property type="entry name" value="Lambda_DNA-bd_dom_sf"/>
</dbReference>
<protein>
    <submittedName>
        <fullName evidence="2">Helix-turn-helix transcriptional regulator</fullName>
    </submittedName>
</protein>
<dbReference type="EMBL" id="JABAGO010000038">
    <property type="protein sequence ID" value="NMF00045.1"/>
    <property type="molecule type" value="Genomic_DNA"/>
</dbReference>